<keyword evidence="3" id="KW-0732">Signal</keyword>
<dbReference type="InterPro" id="IPR057586">
    <property type="entry name" value="Ig_NUP210_16th"/>
</dbReference>
<evidence type="ECO:0000256" key="2">
    <source>
        <dbReference type="SAM" id="Phobius"/>
    </source>
</evidence>
<dbReference type="InterPro" id="IPR055097">
    <property type="entry name" value="Ig_NUP210_2nd"/>
</dbReference>
<dbReference type="PANTHER" id="PTHR23019:SF0">
    <property type="entry name" value="NUCLEAR PORE MEMBRANE GLYCOPROTEIN 210"/>
    <property type="match status" value="1"/>
</dbReference>
<dbReference type="InterPro" id="IPR045197">
    <property type="entry name" value="NUP210-like"/>
</dbReference>
<reference evidence="6" key="1">
    <citation type="journal article" date="2017" name="bioRxiv">
        <title>Comparative analysis of the genomes of Stylophora pistillata and Acropora digitifera provides evidence for extensive differences between species of corals.</title>
        <authorList>
            <person name="Voolstra C.R."/>
            <person name="Li Y."/>
            <person name="Liew Y.J."/>
            <person name="Baumgarten S."/>
            <person name="Zoccola D."/>
            <person name="Flot J.-F."/>
            <person name="Tambutte S."/>
            <person name="Allemand D."/>
            <person name="Aranda M."/>
        </authorList>
    </citation>
    <scope>NUCLEOTIDE SEQUENCE [LARGE SCALE GENOMIC DNA]</scope>
</reference>
<dbReference type="InterPro" id="IPR056898">
    <property type="entry name" value="Ig_NUP210_6th"/>
</dbReference>
<dbReference type="STRING" id="50429.A0A2B4S729"/>
<dbReference type="InterPro" id="IPR056899">
    <property type="entry name" value="Ig_NUP210_9th"/>
</dbReference>
<dbReference type="Pfam" id="PF24935">
    <property type="entry name" value="Ig_NUP210_6th"/>
    <property type="match status" value="1"/>
</dbReference>
<dbReference type="InterPro" id="IPR055095">
    <property type="entry name" value="NUP210_Ig_C"/>
</dbReference>
<dbReference type="GO" id="GO:0005643">
    <property type="term" value="C:nuclear pore"/>
    <property type="evidence" value="ECO:0007669"/>
    <property type="project" value="TreeGrafter"/>
</dbReference>
<dbReference type="EMBL" id="LSMT01000178">
    <property type="protein sequence ID" value="PFX24387.1"/>
    <property type="molecule type" value="Genomic_DNA"/>
</dbReference>
<name>A0A2B4S729_STYPI</name>
<keyword evidence="2" id="KW-0472">Membrane</keyword>
<dbReference type="InterPro" id="IPR055099">
    <property type="entry name" value="Ig_NUP210_7th"/>
</dbReference>
<evidence type="ECO:0000259" key="4">
    <source>
        <dbReference type="SMART" id="SM00635"/>
    </source>
</evidence>
<dbReference type="OrthoDB" id="6020846at2759"/>
<dbReference type="Pfam" id="PF22969">
    <property type="entry name" value="Ig_NUP210_2nd"/>
    <property type="match status" value="1"/>
</dbReference>
<keyword evidence="6" id="KW-1185">Reference proteome</keyword>
<accession>A0A2B4S729</accession>
<dbReference type="InterPro" id="IPR003343">
    <property type="entry name" value="Big_2"/>
</dbReference>
<feature type="domain" description="BIG2" evidence="4">
    <location>
        <begin position="318"/>
        <end position="397"/>
    </location>
</feature>
<dbReference type="Pfam" id="PF24991">
    <property type="entry name" value="Ig_NUP210_4th"/>
    <property type="match status" value="1"/>
</dbReference>
<gene>
    <name evidence="5" type="primary">Nup210</name>
    <name evidence="5" type="ORF">AWC38_SpisGene11006</name>
</gene>
<dbReference type="Gene3D" id="2.60.40.1080">
    <property type="match status" value="2"/>
</dbReference>
<comment type="caution">
    <text evidence="5">The sequence shown here is derived from an EMBL/GenBank/DDBJ whole genome shotgun (WGS) entry which is preliminary data.</text>
</comment>
<feature type="region of interest" description="Disordered" evidence="1">
    <location>
        <begin position="1653"/>
        <end position="1692"/>
    </location>
</feature>
<dbReference type="Pfam" id="PF25354">
    <property type="entry name" value="Ig_NUP210_16th"/>
    <property type="match status" value="1"/>
</dbReference>
<dbReference type="Pfam" id="PF22957">
    <property type="entry name" value="NUP210_Ig"/>
    <property type="match status" value="1"/>
</dbReference>
<evidence type="ECO:0000313" key="5">
    <source>
        <dbReference type="EMBL" id="PFX24387.1"/>
    </source>
</evidence>
<organism evidence="5 6">
    <name type="scientific">Stylophora pistillata</name>
    <name type="common">Smooth cauliflower coral</name>
    <dbReference type="NCBI Taxonomy" id="50429"/>
    <lineage>
        <taxon>Eukaryota</taxon>
        <taxon>Metazoa</taxon>
        <taxon>Cnidaria</taxon>
        <taxon>Anthozoa</taxon>
        <taxon>Hexacorallia</taxon>
        <taxon>Scleractinia</taxon>
        <taxon>Astrocoeniina</taxon>
        <taxon>Pocilloporidae</taxon>
        <taxon>Stylophora</taxon>
    </lineage>
</organism>
<feature type="domain" description="BIG2" evidence="4">
    <location>
        <begin position="1256"/>
        <end position="1334"/>
    </location>
</feature>
<evidence type="ECO:0000256" key="1">
    <source>
        <dbReference type="SAM" id="MobiDB-lite"/>
    </source>
</evidence>
<dbReference type="InterPro" id="IPR008964">
    <property type="entry name" value="Invasin/intimin_cell_adhesion"/>
</dbReference>
<dbReference type="Pfam" id="PF26182">
    <property type="entry name" value="Ig_NUP210_5th"/>
    <property type="match status" value="1"/>
</dbReference>
<feature type="chain" id="PRO_5013355691" evidence="3">
    <location>
        <begin position="21"/>
        <end position="1774"/>
    </location>
</feature>
<feature type="domain" description="BIG2" evidence="4">
    <location>
        <begin position="976"/>
        <end position="1051"/>
    </location>
</feature>
<dbReference type="SUPFAM" id="SSF49373">
    <property type="entry name" value="Invasin/intimin cell-adhesion fragments"/>
    <property type="match status" value="2"/>
</dbReference>
<dbReference type="Pfam" id="PF26183">
    <property type="entry name" value="Ig_NUP210_14th"/>
    <property type="match status" value="1"/>
</dbReference>
<feature type="signal peptide" evidence="3">
    <location>
        <begin position="1"/>
        <end position="20"/>
    </location>
</feature>
<feature type="transmembrane region" description="Helical" evidence="2">
    <location>
        <begin position="1623"/>
        <end position="1642"/>
    </location>
</feature>
<dbReference type="Pfam" id="PF22962">
    <property type="entry name" value="Ig_NUP210_7th"/>
    <property type="match status" value="1"/>
</dbReference>
<protein>
    <submittedName>
        <fullName evidence="5">Nuclear pore membrane glycoprotein 210</fullName>
    </submittedName>
</protein>
<evidence type="ECO:0000256" key="3">
    <source>
        <dbReference type="SAM" id="SignalP"/>
    </source>
</evidence>
<dbReference type="InterPro" id="IPR056897">
    <property type="entry name" value="Ig_NUP210_4th"/>
</dbReference>
<dbReference type="Pfam" id="PF26181">
    <property type="entry name" value="Ig_NUP210_13th"/>
    <property type="match status" value="1"/>
</dbReference>
<dbReference type="InterPro" id="IPR058779">
    <property type="entry name" value="Ig_NUP210_13th"/>
</dbReference>
<evidence type="ECO:0000313" key="6">
    <source>
        <dbReference type="Proteomes" id="UP000225706"/>
    </source>
</evidence>
<keyword evidence="2" id="KW-0812">Transmembrane</keyword>
<sequence length="1774" mass="193584">MASVGGCFLVISLLLGFALGDGEHLQNTLNIPPRVLLPYVASGSVHTNFSFKVLHGCFVWTSSRPEVVTVHPVYNSEDEVSGRKCSKEAILTTQARVPTRQMTEIFGEDEGNMFSTLDGLEFEWERKTVEGVGSVNAKSVLRFIQFEYSSYETSPEIYFLEAKGSHGGSIVIEPINTGTAIVKATLKDISFAAVHQPAVGVHVVDAAFLGFSIVPHPDWVLQVEIEYDVTVHIYSQDNRKVFITDNIHIDTSFDPSYFQVLWSSTNGSFHHVRTLQKGKTLLTATYTSIKILGTDVVHTFDHPISGQQEADIFDPVVVNPEIIVFPWYPPVKQNVASNTQFQYLLEPSGGSGTYVWSSSNTSVATVSTKGVVITTNAVGHTQARAADTKNLAIFGTAEVYVLPPRKMEFIPSVVEAQVGNSLSLPLAVATCIYTECQEFHVFTDCRTLPVTYTFSDPSVFKLVEENRDYEMTAGSCMSVKLLALRSGFTTLTVMYQYKDIILRSAVTVGAYHPLKVLDPVDVGVVSLCSAKNLLLEGGPLPWIVDTSGYYEKVIPELEDHVSIGYYHTSDYLVGSYVLHSRSVYFVSVDNSGSYHYFNVICLKQGEQVLTVKIGNKPSAKNPYPASSSVEIRFACMNPTSLTIVPDIKLPTVDGRQLSPENCVSSNKEIHVRNNQQLNLAVHLRDSSGRLFDNFTSLTVAWSTSDRTLAEFVDVTSSVKMMFVKYKDDENLRRAISYQTVSLSNKMGGVVIEAAIQGYECNILRWCGRELKEPIKFNLQGHLKLLLVPERQLVPPEASILNHPENQAVFQIKGGSGHFAVKGSSSAIAKVNYQGKTDIVVIPRSEGLFTVMVHDLCLDSTGPAVVNVQVSDVYGVDVVVVNKIELYASETLRLKLLDMFGVPLLFRNLEFLTLMPHFTPDILNVRRDFELEDKRKINQDTAYFTVRGLSLGTASLTFTASTTGRGKATSEPKDIQVFAPLRLDPRVVVLIRGASFQVRSSGGPSPQAATIFSIANHTVATVSSVGLVEARQLGTTNLTGFVQTADPIKGQTVLHSKISMYATGLNDETPFTFANAVPGLKFFWTSTNPDVCQVKSVYVLSGVAVESENDFRVDLHCVNPGQTTVRLRVAITDHRYQQAHEDALLQDEVTFEVYERLHLTFPADGFLLLPHNVHTKIKTNRDGSARITYELITDCSKHNMASSGGAVASIGRNGQVSTTSLSGTAVVLVTVHEEFGINQTTVVHVEVWDPSSVNIADYIRIRVSHGLTPIKATLLSGMVEQFSTSVISEGIGGVWSSSNDKVVSINSTTGMAVATAAGTATIYYKIPQLYSAQTEVKVESLSNIHVSRDDAQVITNIPRVDGRGYVIPVNFRHDHMSQEQTTKASGLLDGILLFEELGFKQTTPFQCILNLSYDPYGNVHTEDLFEVKPGFVSGQPICYVVPKSTNDDVIQSTSSIAAQLSLTVRVFDEIQGRSVSSESVILHFVPAFVLSEKELQLSADKRRAQVFIMASVEQLDNLEVRSQDSSLVDFTALLSSDDKQAEYEIEVVGKNPRSFKKVWVEFKSLLTGQKGLVYVSYTAPSGGAVPVVLPGAIPSSEQCPTVAAGKTERSFQGFLFALLGETSAWIIGLSLFVGFIILVLILCCSPRGRGASSVAASPSPLGGTHQHGSPYPQGPYPGPSTATYSGGRSTNLGSTTGAFSPGVGVYGSNGGANDTSLRSFPEEHDETRREVSTTYRHTRTSARTYLSDDSSHASGALSIGRISPNKSPGLFSVHQ</sequence>
<keyword evidence="2" id="KW-1133">Transmembrane helix</keyword>
<feature type="compositionally biased region" description="Basic and acidic residues" evidence="1">
    <location>
        <begin position="1719"/>
        <end position="1730"/>
    </location>
</feature>
<feature type="compositionally biased region" description="Polar residues" evidence="1">
    <location>
        <begin position="1680"/>
        <end position="1692"/>
    </location>
</feature>
<dbReference type="PANTHER" id="PTHR23019">
    <property type="entry name" value="NUCLEAR PORE MEMBRANE GLYCOPROTEIN GP210-RELATED"/>
    <property type="match status" value="1"/>
</dbReference>
<dbReference type="Proteomes" id="UP000225706">
    <property type="component" value="Unassembled WGS sequence"/>
</dbReference>
<feature type="region of interest" description="Disordered" evidence="1">
    <location>
        <begin position="1709"/>
        <end position="1774"/>
    </location>
</feature>
<proteinExistence type="predicted"/>
<dbReference type="Pfam" id="PF26184">
    <property type="entry name" value="Ig_NUP210_8th"/>
    <property type="match status" value="1"/>
</dbReference>
<dbReference type="SMART" id="SM00635">
    <property type="entry name" value="BID_2"/>
    <property type="match status" value="3"/>
</dbReference>
<dbReference type="Pfam" id="PF02368">
    <property type="entry name" value="Big_2"/>
    <property type="match status" value="1"/>
</dbReference>
<dbReference type="Pfam" id="PF24902">
    <property type="entry name" value="Ig_NUP210_9th"/>
    <property type="match status" value="1"/>
</dbReference>